<name>A0A6C0AU21_9ZZZZ</name>
<dbReference type="EMBL" id="MN740805">
    <property type="protein sequence ID" value="QHS82791.1"/>
    <property type="molecule type" value="Genomic_DNA"/>
</dbReference>
<organism evidence="1">
    <name type="scientific">viral metagenome</name>
    <dbReference type="NCBI Taxonomy" id="1070528"/>
    <lineage>
        <taxon>unclassified sequences</taxon>
        <taxon>metagenomes</taxon>
        <taxon>organismal metagenomes</taxon>
    </lineage>
</organism>
<sequence>MDTNKMSKSKRTNYESFFYVRKYLEYYIHLSTINGK</sequence>
<protein>
    <submittedName>
        <fullName evidence="1">Uncharacterized protein</fullName>
    </submittedName>
</protein>
<reference evidence="1" key="1">
    <citation type="journal article" date="2020" name="Nature">
        <title>Giant virus diversity and host interactions through global metagenomics.</title>
        <authorList>
            <person name="Schulz F."/>
            <person name="Roux S."/>
            <person name="Paez-Espino D."/>
            <person name="Jungbluth S."/>
            <person name="Walsh D.A."/>
            <person name="Denef V.J."/>
            <person name="McMahon K.D."/>
            <person name="Konstantinidis K.T."/>
            <person name="Eloe-Fadrosh E.A."/>
            <person name="Kyrpides N.C."/>
            <person name="Woyke T."/>
        </authorList>
    </citation>
    <scope>NUCLEOTIDE SEQUENCE</scope>
    <source>
        <strain evidence="1">GVMAG-S-1101171-111</strain>
    </source>
</reference>
<proteinExistence type="predicted"/>
<accession>A0A6C0AU21</accession>
<evidence type="ECO:0000313" key="1">
    <source>
        <dbReference type="EMBL" id="QHS82791.1"/>
    </source>
</evidence>
<dbReference type="AlphaFoldDB" id="A0A6C0AU21"/>